<name>A0A0K2T6X9_LEPSM</name>
<keyword evidence="1" id="KW-0812">Transmembrane</keyword>
<evidence type="ECO:0000256" key="1">
    <source>
        <dbReference type="SAM" id="Phobius"/>
    </source>
</evidence>
<keyword evidence="1" id="KW-1133">Transmembrane helix</keyword>
<dbReference type="AlphaFoldDB" id="A0A0K2T6X9"/>
<organism evidence="2">
    <name type="scientific">Lepeophtheirus salmonis</name>
    <name type="common">Salmon louse</name>
    <name type="synonym">Caligus salmonis</name>
    <dbReference type="NCBI Taxonomy" id="72036"/>
    <lineage>
        <taxon>Eukaryota</taxon>
        <taxon>Metazoa</taxon>
        <taxon>Ecdysozoa</taxon>
        <taxon>Arthropoda</taxon>
        <taxon>Crustacea</taxon>
        <taxon>Multicrustacea</taxon>
        <taxon>Hexanauplia</taxon>
        <taxon>Copepoda</taxon>
        <taxon>Siphonostomatoida</taxon>
        <taxon>Caligidae</taxon>
        <taxon>Lepeophtheirus</taxon>
    </lineage>
</organism>
<feature type="transmembrane region" description="Helical" evidence="1">
    <location>
        <begin position="6"/>
        <end position="31"/>
    </location>
</feature>
<accession>A0A0K2T6X9</accession>
<reference evidence="2" key="1">
    <citation type="submission" date="2014-05" db="EMBL/GenBank/DDBJ databases">
        <authorList>
            <person name="Chronopoulou M."/>
        </authorList>
    </citation>
    <scope>NUCLEOTIDE SEQUENCE</scope>
    <source>
        <tissue evidence="2">Whole organism</tissue>
    </source>
</reference>
<evidence type="ECO:0000313" key="2">
    <source>
        <dbReference type="EMBL" id="CDW21758.1"/>
    </source>
</evidence>
<dbReference type="EMBL" id="HACA01004397">
    <property type="protein sequence ID" value="CDW21758.1"/>
    <property type="molecule type" value="Transcribed_RNA"/>
</dbReference>
<keyword evidence="1" id="KW-0472">Membrane</keyword>
<proteinExistence type="predicted"/>
<sequence length="39" mass="4556">MPNFKVINGYMFCESISISPYNALIFSIIIFNKNTIKHF</sequence>
<protein>
    <submittedName>
        <fullName evidence="2">Uncharacterized protein</fullName>
    </submittedName>
</protein>